<dbReference type="Proteomes" id="UP000468531">
    <property type="component" value="Unassembled WGS sequence"/>
</dbReference>
<dbReference type="Pfam" id="PF04965">
    <property type="entry name" value="GPW_gp25"/>
    <property type="match status" value="1"/>
</dbReference>
<comment type="caution">
    <text evidence="2">The sequence shown here is derived from an EMBL/GenBank/DDBJ whole genome shotgun (WGS) entry which is preliminary data.</text>
</comment>
<organism evidence="2 3">
    <name type="scientific">Bradyrhizobium uaiense</name>
    <dbReference type="NCBI Taxonomy" id="2594946"/>
    <lineage>
        <taxon>Bacteria</taxon>
        <taxon>Pseudomonadati</taxon>
        <taxon>Pseudomonadota</taxon>
        <taxon>Alphaproteobacteria</taxon>
        <taxon>Hyphomicrobiales</taxon>
        <taxon>Nitrobacteraceae</taxon>
        <taxon>Bradyrhizobium</taxon>
    </lineage>
</organism>
<dbReference type="AlphaFoldDB" id="A0A6P1BDE2"/>
<dbReference type="InterPro" id="IPR007048">
    <property type="entry name" value="IraD/Gp25-like"/>
</dbReference>
<evidence type="ECO:0000259" key="1">
    <source>
        <dbReference type="Pfam" id="PF04965"/>
    </source>
</evidence>
<dbReference type="NCBIfam" id="TIGR03357">
    <property type="entry name" value="VI_zyme"/>
    <property type="match status" value="1"/>
</dbReference>
<dbReference type="RefSeq" id="WP_175068367.1">
    <property type="nucleotide sequence ID" value="NZ_VKHP01000034.1"/>
</dbReference>
<dbReference type="PANTHER" id="PTHR38595">
    <property type="entry name" value="CYTOPLASMIC PROTEIN-RELATED"/>
    <property type="match status" value="1"/>
</dbReference>
<dbReference type="SUPFAM" id="SSF160719">
    <property type="entry name" value="gpW/gp25-like"/>
    <property type="match status" value="1"/>
</dbReference>
<evidence type="ECO:0000313" key="3">
    <source>
        <dbReference type="Proteomes" id="UP000468531"/>
    </source>
</evidence>
<reference evidence="2 3" key="1">
    <citation type="journal article" date="2020" name="Arch. Microbiol.">
        <title>Bradyrhizobium uaiense sp. nov., a new highly efficient cowpea symbiont.</title>
        <authorList>
            <person name="Cabral Michel D."/>
            <person name="Azarias Guimaraes A."/>
            <person name="Martins da Costa E."/>
            <person name="Soares de Carvalho T."/>
            <person name="Balsanelli E."/>
            <person name="Willems A."/>
            <person name="Maltempi de Souza E."/>
            <person name="de Souza Moreira F.M."/>
        </authorList>
    </citation>
    <scope>NUCLEOTIDE SEQUENCE [LARGE SCALE GENOMIC DNA]</scope>
    <source>
        <strain evidence="2 3">UFLA 03-164</strain>
    </source>
</reference>
<keyword evidence="3" id="KW-1185">Reference proteome</keyword>
<evidence type="ECO:0000313" key="2">
    <source>
        <dbReference type="EMBL" id="NEU96415.1"/>
    </source>
</evidence>
<proteinExistence type="predicted"/>
<gene>
    <name evidence="2" type="primary">tssE</name>
    <name evidence="2" type="ORF">FNJ47_11360</name>
</gene>
<dbReference type="InterPro" id="IPR017737">
    <property type="entry name" value="TssE1-like"/>
</dbReference>
<dbReference type="InterPro" id="IPR053176">
    <property type="entry name" value="T6SS_TssE1-like"/>
</dbReference>
<dbReference type="PANTHER" id="PTHR38595:SF1">
    <property type="entry name" value="TYPE VI SECRETION SYSTEM COMPONENT TSSE1"/>
    <property type="match status" value="1"/>
</dbReference>
<sequence>MTVAPKKDRLSPPLMLAFRAAYDARDARKPIELRDQYGERVIAGRRSTGRFPISETLLRREVSHDVETLLNTIALESTLDLTGYACVRTSILNYGFPDIANRSIDEVTDEELSDALRMSLTTYEPRLDRKSIRVRRDTTVDPEQLKLRFFVQSDLKCEPLNVPVEFVADVDLDSGDIQINRL</sequence>
<accession>A0A6P1BDE2</accession>
<feature type="domain" description="IraD/Gp25-like" evidence="1">
    <location>
        <begin position="58"/>
        <end position="159"/>
    </location>
</feature>
<dbReference type="EMBL" id="VKHP01000034">
    <property type="protein sequence ID" value="NEU96415.1"/>
    <property type="molecule type" value="Genomic_DNA"/>
</dbReference>
<protein>
    <submittedName>
        <fullName evidence="2">Type VI secretion system baseplate subunit TssE</fullName>
    </submittedName>
</protein>
<name>A0A6P1BDE2_9BRAD</name>